<reference evidence="1 2" key="1">
    <citation type="submission" date="2019-07" db="EMBL/GenBank/DDBJ databases">
        <authorList>
            <person name="Hibberd C M."/>
            <person name="Gehrig L. J."/>
            <person name="Chang H.-W."/>
            <person name="Venkatesh S."/>
        </authorList>
    </citation>
    <scope>NUCLEOTIDE SEQUENCE [LARGE SCALE GENOMIC DNA]</scope>
    <source>
        <strain evidence="1">Blautia_luti_SSTS_Bg7063</strain>
    </source>
</reference>
<protein>
    <recommendedName>
        <fullName evidence="3">Sortase family protein</fullName>
    </recommendedName>
</protein>
<sequence>MLSGCTLQAVFKTTVYDTKGFAFYEFVNADKNEKFDEYVRKCKRLSLYETNVIPEYGDDLLTLVTCEYSARNGRMVVVAKKIE</sequence>
<dbReference type="Gene3D" id="2.40.260.10">
    <property type="entry name" value="Sortase"/>
    <property type="match status" value="1"/>
</dbReference>
<evidence type="ECO:0008006" key="3">
    <source>
        <dbReference type="Google" id="ProtNLM"/>
    </source>
</evidence>
<evidence type="ECO:0000313" key="2">
    <source>
        <dbReference type="Proteomes" id="UP000408482"/>
    </source>
</evidence>
<evidence type="ECO:0000313" key="1">
    <source>
        <dbReference type="EMBL" id="VUX39435.1"/>
    </source>
</evidence>
<dbReference type="InterPro" id="IPR023365">
    <property type="entry name" value="Sortase_dom-sf"/>
</dbReference>
<dbReference type="SUPFAM" id="SSF63817">
    <property type="entry name" value="Sortase"/>
    <property type="match status" value="1"/>
</dbReference>
<accession>A0A564W3P1</accession>
<keyword evidence="2" id="KW-1185">Reference proteome</keyword>
<dbReference type="Proteomes" id="UP000408482">
    <property type="component" value="Unassembled WGS sequence"/>
</dbReference>
<name>A0A564W3P1_9FIRM</name>
<dbReference type="EMBL" id="CABHNW010000102">
    <property type="protein sequence ID" value="VUX39435.1"/>
    <property type="molecule type" value="Genomic_DNA"/>
</dbReference>
<proteinExistence type="predicted"/>
<dbReference type="AlphaFoldDB" id="A0A564W3P1"/>
<gene>
    <name evidence="1" type="ORF">RSSSTS7063_00005</name>
</gene>
<organism evidence="1 2">
    <name type="scientific">Blautia luti</name>
    <dbReference type="NCBI Taxonomy" id="89014"/>
    <lineage>
        <taxon>Bacteria</taxon>
        <taxon>Bacillati</taxon>
        <taxon>Bacillota</taxon>
        <taxon>Clostridia</taxon>
        <taxon>Lachnospirales</taxon>
        <taxon>Lachnospiraceae</taxon>
        <taxon>Blautia</taxon>
    </lineage>
</organism>